<protein>
    <submittedName>
        <fullName evidence="1">Aminopeptidase</fullName>
    </submittedName>
</protein>
<dbReference type="Pfam" id="PF10023">
    <property type="entry name" value="Aminopep"/>
    <property type="match status" value="1"/>
</dbReference>
<keyword evidence="1" id="KW-0645">Protease</keyword>
<keyword evidence="1" id="KW-0031">Aminopeptidase</keyword>
<proteinExistence type="predicted"/>
<evidence type="ECO:0000313" key="2">
    <source>
        <dbReference type="Proteomes" id="UP000317550"/>
    </source>
</evidence>
<name>A0A516SJV6_9NEIS</name>
<dbReference type="RefSeq" id="WP_144279807.1">
    <property type="nucleotide sequence ID" value="NZ_CP041730.1"/>
</dbReference>
<sequence length="364" mass="39816">MMRTMLLVGVAMGLSACSSVRYVGQAAGGQAEVMSKARPIAELLADPATPAELADKLKLAQTLRAFAVKELKLPDNSSYTQYADLGRPYALWNVVSTPALSLRPVESCFPVAGCLAYRGYYAEGDAANYAEQRRKLGEDVYLYGIPAYSTLGWFADPLLNTTIRYDNAALARLIFHELAHQVIYVRDDSAFNEAFATTVELEGYERWLSIRGEAAAMVAYRTAERRRTAFRQLMASGRARLETVYGGEGSEAEQQAAKAAILAEVAANYWLLKAEWGGYIGYDEWFAPVPNNAHFASVATYHDKVPALRALFRQQGSDFKAFYRAAQALAEKNRAARDASLAALTSAVVSGEKQRGATNSVDTP</sequence>
<dbReference type="KEGG" id="cari:FNU76_19825"/>
<dbReference type="Proteomes" id="UP000317550">
    <property type="component" value="Chromosome"/>
</dbReference>
<dbReference type="InterPro" id="IPR014553">
    <property type="entry name" value="Aminopept"/>
</dbReference>
<gene>
    <name evidence="1" type="ORF">FNU76_19825</name>
</gene>
<keyword evidence="1" id="KW-0378">Hydrolase</keyword>
<organism evidence="1 2">
    <name type="scientific">Chitinimonas arctica</name>
    <dbReference type="NCBI Taxonomy" id="2594795"/>
    <lineage>
        <taxon>Bacteria</taxon>
        <taxon>Pseudomonadati</taxon>
        <taxon>Pseudomonadota</taxon>
        <taxon>Betaproteobacteria</taxon>
        <taxon>Neisseriales</taxon>
        <taxon>Chitinibacteraceae</taxon>
        <taxon>Chitinimonas</taxon>
    </lineage>
</organism>
<dbReference type="OrthoDB" id="357991at2"/>
<dbReference type="AlphaFoldDB" id="A0A516SJV6"/>
<keyword evidence="2" id="KW-1185">Reference proteome</keyword>
<dbReference type="PROSITE" id="PS51257">
    <property type="entry name" value="PROKAR_LIPOPROTEIN"/>
    <property type="match status" value="1"/>
</dbReference>
<dbReference type="EMBL" id="CP041730">
    <property type="protein sequence ID" value="QDQ28424.1"/>
    <property type="molecule type" value="Genomic_DNA"/>
</dbReference>
<dbReference type="GO" id="GO:0004177">
    <property type="term" value="F:aminopeptidase activity"/>
    <property type="evidence" value="ECO:0007669"/>
    <property type="project" value="UniProtKB-KW"/>
</dbReference>
<dbReference type="PIRSF" id="PIRSF029285">
    <property type="entry name" value="Aminopept"/>
    <property type="match status" value="1"/>
</dbReference>
<reference evidence="2" key="1">
    <citation type="submission" date="2019-07" db="EMBL/GenBank/DDBJ databases">
        <title>Chitinimonas sp. nov., isolated from Ny-Alesund, arctica soil.</title>
        <authorList>
            <person name="Xu Q."/>
            <person name="Peng F."/>
        </authorList>
    </citation>
    <scope>NUCLEOTIDE SEQUENCE [LARGE SCALE GENOMIC DNA]</scope>
    <source>
        <strain evidence="2">R3-44</strain>
    </source>
</reference>
<evidence type="ECO:0000313" key="1">
    <source>
        <dbReference type="EMBL" id="QDQ28424.1"/>
    </source>
</evidence>
<accession>A0A516SJV6</accession>